<dbReference type="PANTHER" id="PTHR13944:SF22">
    <property type="entry name" value="RHO GUANINE NUCLEOTIDE EXCHANGE FACTOR 28"/>
    <property type="match status" value="1"/>
</dbReference>
<reference evidence="1 2" key="1">
    <citation type="submission" date="2021-06" db="EMBL/GenBank/DDBJ databases">
        <authorList>
            <person name="Palmer J.M."/>
        </authorList>
    </citation>
    <scope>NUCLEOTIDE SEQUENCE [LARGE SCALE GENOMIC DNA]</scope>
    <source>
        <strain evidence="1 2">AS_MEX2019</strain>
        <tissue evidence="1">Muscle</tissue>
    </source>
</reference>
<dbReference type="EMBL" id="JAHRIP010066734">
    <property type="protein sequence ID" value="MEQ2306990.1"/>
    <property type="molecule type" value="Genomic_DNA"/>
</dbReference>
<proteinExistence type="predicted"/>
<protein>
    <submittedName>
        <fullName evidence="1">Uncharacterized protein</fullName>
    </submittedName>
</protein>
<feature type="non-terminal residue" evidence="1">
    <location>
        <position position="419"/>
    </location>
</feature>
<sequence>MDNRRHVTGLWDSSSLYSVLLPQPGERRGWTRGEQPGEKQHNLHGDTCRQTPCADFSGCFFPGTKNANETEAIESGEGSRYLVDGKKMEVNRKEVPLYGQVDGCVLLQDTAPEDCQFYIVAQGSRLTHVTTAKRGSGERTFCFTVPGHDRVEVVSVTVYISTNDGIYPYGSKASLEYFRDDAQEAAEYLSGNWDQFGHQRCQEVLRRFPVLVQAADEELCGGLLACREQETQLRGSSGDGLRHLDQKITLALANMDYPQQWKNSDWEPGEGAEHHPKETLLHLAVHLHLVHLTRFLTYQTGRLLSVCDEEGETPPQPPQRDGCQSAFRDLAVPPEAAVDLPLPGVFCLWADNSCMLRFCPGTESVFLTLRQAAHNCPQDAIMVLRERLKDHRVCRQINILRVGAGGHKSHKNEDHLNDR</sequence>
<dbReference type="Proteomes" id="UP001469553">
    <property type="component" value="Unassembled WGS sequence"/>
</dbReference>
<organism evidence="1 2">
    <name type="scientific">Ameca splendens</name>
    <dbReference type="NCBI Taxonomy" id="208324"/>
    <lineage>
        <taxon>Eukaryota</taxon>
        <taxon>Metazoa</taxon>
        <taxon>Chordata</taxon>
        <taxon>Craniata</taxon>
        <taxon>Vertebrata</taxon>
        <taxon>Euteleostomi</taxon>
        <taxon>Actinopterygii</taxon>
        <taxon>Neopterygii</taxon>
        <taxon>Teleostei</taxon>
        <taxon>Neoteleostei</taxon>
        <taxon>Acanthomorphata</taxon>
        <taxon>Ovalentaria</taxon>
        <taxon>Atherinomorphae</taxon>
        <taxon>Cyprinodontiformes</taxon>
        <taxon>Goodeidae</taxon>
        <taxon>Ameca</taxon>
    </lineage>
</organism>
<dbReference type="PANTHER" id="PTHR13944">
    <property type="entry name" value="AGAP007712-PA"/>
    <property type="match status" value="1"/>
</dbReference>
<comment type="caution">
    <text evidence="1">The sequence shown here is derived from an EMBL/GenBank/DDBJ whole genome shotgun (WGS) entry which is preliminary data.</text>
</comment>
<name>A0ABV0ZM08_9TELE</name>
<accession>A0ABV0ZM08</accession>
<keyword evidence="2" id="KW-1185">Reference proteome</keyword>
<gene>
    <name evidence="1" type="ORF">AMECASPLE_013650</name>
</gene>
<dbReference type="InterPro" id="IPR051632">
    <property type="entry name" value="Rho_GEF"/>
</dbReference>
<evidence type="ECO:0000313" key="1">
    <source>
        <dbReference type="EMBL" id="MEQ2306990.1"/>
    </source>
</evidence>
<evidence type="ECO:0000313" key="2">
    <source>
        <dbReference type="Proteomes" id="UP001469553"/>
    </source>
</evidence>